<proteinExistence type="predicted"/>
<keyword evidence="2" id="KW-1185">Reference proteome</keyword>
<comment type="caution">
    <text evidence="1">The sequence shown here is derived from an EMBL/GenBank/DDBJ whole genome shotgun (WGS) entry which is preliminary data.</text>
</comment>
<sequence>MKKPVRKNVKKMRKNDFEERFANMVGEYNKAKEILESLTVGTAEHSKQQKQCDILFASAERFINSVKN</sequence>
<name>A0A0C2KHN6_9VIBR</name>
<dbReference type="AlphaFoldDB" id="A0A0C2KHN6"/>
<accession>A0A0C2NNR5</accession>
<accession>A0A0C2KHN6</accession>
<evidence type="ECO:0000313" key="2">
    <source>
        <dbReference type="Proteomes" id="UP000031672"/>
    </source>
</evidence>
<dbReference type="EMBL" id="JTKH01000003">
    <property type="protein sequence ID" value="KII81868.1"/>
    <property type="molecule type" value="Genomic_DNA"/>
</dbReference>
<organism evidence="1 2">
    <name type="scientific">Vibrio renipiscarius</name>
    <dbReference type="NCBI Taxonomy" id="1461322"/>
    <lineage>
        <taxon>Bacteria</taxon>
        <taxon>Pseudomonadati</taxon>
        <taxon>Pseudomonadota</taxon>
        <taxon>Gammaproteobacteria</taxon>
        <taxon>Vibrionales</taxon>
        <taxon>Vibrionaceae</taxon>
        <taxon>Vibrio</taxon>
    </lineage>
</organism>
<protein>
    <submittedName>
        <fullName evidence="1">Uncharacterized protein</fullName>
    </submittedName>
</protein>
<dbReference type="OrthoDB" id="6309052at2"/>
<gene>
    <name evidence="1" type="ORF">OJ16_01345</name>
</gene>
<reference evidence="1 2" key="1">
    <citation type="submission" date="2014-11" db="EMBL/GenBank/DDBJ databases">
        <title>Draft Genome Sequence of Vibrio piscirenalis strains CECT 8603T and CECT 8604, two marine Gammaproteobacterium isolated from cultured gilthead sea bream (Sparus aurata).</title>
        <authorList>
            <person name="Arahal D.R."/>
            <person name="Rodrigo-Torres L."/>
            <person name="Lucena T."/>
            <person name="Pujalte M.J."/>
        </authorList>
    </citation>
    <scope>NUCLEOTIDE SEQUENCE [LARGE SCALE GENOMIC DNA]</scope>
    <source>
        <strain evidence="1 2">DCR 1-4-2</strain>
    </source>
</reference>
<evidence type="ECO:0000313" key="1">
    <source>
        <dbReference type="EMBL" id="KII81868.1"/>
    </source>
</evidence>
<dbReference type="Proteomes" id="UP000031672">
    <property type="component" value="Unassembled WGS sequence"/>
</dbReference>
<dbReference type="RefSeq" id="WP_040986613.1">
    <property type="nucleotide sequence ID" value="NZ_JBFRUC010000020.1"/>
</dbReference>